<dbReference type="InterPro" id="IPR003961">
    <property type="entry name" value="FN3_dom"/>
</dbReference>
<comment type="caution">
    <text evidence="4">The sequence shown here is derived from an EMBL/GenBank/DDBJ whole genome shotgun (WGS) entry which is preliminary data.</text>
</comment>
<accession>A0AA35SNG7</accession>
<dbReference type="CDD" id="cd00063">
    <property type="entry name" value="FN3"/>
    <property type="match status" value="1"/>
</dbReference>
<keyword evidence="4" id="KW-0675">Receptor</keyword>
<reference evidence="4" key="1">
    <citation type="submission" date="2023-03" db="EMBL/GenBank/DDBJ databases">
        <authorList>
            <person name="Steffen K."/>
            <person name="Cardenas P."/>
        </authorList>
    </citation>
    <scope>NUCLEOTIDE SEQUENCE</scope>
</reference>
<protein>
    <submittedName>
        <fullName evidence="4">Receptor-type tyrosine-protein phosphatase F</fullName>
    </submittedName>
</protein>
<dbReference type="SUPFAM" id="SSF49265">
    <property type="entry name" value="Fibronectin type III"/>
    <property type="match status" value="2"/>
</dbReference>
<evidence type="ECO:0000313" key="4">
    <source>
        <dbReference type="EMBL" id="CAI8032674.1"/>
    </source>
</evidence>
<dbReference type="PANTHER" id="PTHR24051:SF9">
    <property type="entry name" value="FIBRONECTIN TYPE-III DOMAIN-CONTAINING PROTEIN"/>
    <property type="match status" value="1"/>
</dbReference>
<dbReference type="InterPro" id="IPR051622">
    <property type="entry name" value="R-tyr_protein_phosphatases"/>
</dbReference>
<sequence length="235" mass="25140">VLQQLPWDVTVLALNSTAVFVQWGRIKICRTANGLIVKYRVQYRAGPNGTVQTVDKPGDRSSGGDISIAGLSPFTAYYVQVAAVNEKVPGPVASLTAIPSFFKICYTWREPQAPNGIITDYSIQYASSGSSSTSTILGSQNSFRTPDSYDMGSQVNLTVVAFTAAGPGAPTAITATTLTRPPSVEVRVAIALSDTSVSLYWNSLVIPDFDIANYTVVYTRIPTSSEATEVKVVFP</sequence>
<dbReference type="Pfam" id="PF00041">
    <property type="entry name" value="fn3"/>
    <property type="match status" value="1"/>
</dbReference>
<dbReference type="InterPro" id="IPR013783">
    <property type="entry name" value="Ig-like_fold"/>
</dbReference>
<feature type="domain" description="Fibronectin type-III" evidence="3">
    <location>
        <begin position="5"/>
        <end position="100"/>
    </location>
</feature>
<dbReference type="AlphaFoldDB" id="A0AA35SNG7"/>
<dbReference type="EMBL" id="CASHTH010002615">
    <property type="protein sequence ID" value="CAI8032674.1"/>
    <property type="molecule type" value="Genomic_DNA"/>
</dbReference>
<evidence type="ECO:0000256" key="2">
    <source>
        <dbReference type="ARBA" id="ARBA00023157"/>
    </source>
</evidence>
<keyword evidence="1" id="KW-0677">Repeat</keyword>
<feature type="domain" description="Fibronectin type-III" evidence="3">
    <location>
        <begin position="182"/>
        <end position="235"/>
    </location>
</feature>
<proteinExistence type="predicted"/>
<keyword evidence="5" id="KW-1185">Reference proteome</keyword>
<evidence type="ECO:0000313" key="5">
    <source>
        <dbReference type="Proteomes" id="UP001174909"/>
    </source>
</evidence>
<dbReference type="InterPro" id="IPR036116">
    <property type="entry name" value="FN3_sf"/>
</dbReference>
<dbReference type="Proteomes" id="UP001174909">
    <property type="component" value="Unassembled WGS sequence"/>
</dbReference>
<feature type="non-terminal residue" evidence="4">
    <location>
        <position position="1"/>
    </location>
</feature>
<gene>
    <name evidence="4" type="ORF">GBAR_LOCUS18446</name>
</gene>
<dbReference type="SMART" id="SM00060">
    <property type="entry name" value="FN3"/>
    <property type="match status" value="1"/>
</dbReference>
<name>A0AA35SNG7_GEOBA</name>
<evidence type="ECO:0000256" key="1">
    <source>
        <dbReference type="ARBA" id="ARBA00022737"/>
    </source>
</evidence>
<keyword evidence="2" id="KW-1015">Disulfide bond</keyword>
<dbReference type="Gene3D" id="2.60.40.10">
    <property type="entry name" value="Immunoglobulins"/>
    <property type="match status" value="2"/>
</dbReference>
<feature type="non-terminal residue" evidence="4">
    <location>
        <position position="235"/>
    </location>
</feature>
<organism evidence="4 5">
    <name type="scientific">Geodia barretti</name>
    <name type="common">Barrett's horny sponge</name>
    <dbReference type="NCBI Taxonomy" id="519541"/>
    <lineage>
        <taxon>Eukaryota</taxon>
        <taxon>Metazoa</taxon>
        <taxon>Porifera</taxon>
        <taxon>Demospongiae</taxon>
        <taxon>Heteroscleromorpha</taxon>
        <taxon>Tetractinellida</taxon>
        <taxon>Astrophorina</taxon>
        <taxon>Geodiidae</taxon>
        <taxon>Geodia</taxon>
    </lineage>
</organism>
<evidence type="ECO:0000259" key="3">
    <source>
        <dbReference type="PROSITE" id="PS50853"/>
    </source>
</evidence>
<dbReference type="PROSITE" id="PS50853">
    <property type="entry name" value="FN3"/>
    <property type="match status" value="2"/>
</dbReference>
<dbReference type="PANTHER" id="PTHR24051">
    <property type="entry name" value="SUSHI DOMAIN-CONTAINING PROTEIN 1"/>
    <property type="match status" value="1"/>
</dbReference>